<keyword evidence="6 9" id="KW-0687">Ribonucleoprotein</keyword>
<name>A0A812DU19_ACAPH</name>
<evidence type="ECO:0000256" key="2">
    <source>
        <dbReference type="ARBA" id="ARBA00008434"/>
    </source>
</evidence>
<evidence type="ECO:0000256" key="8">
    <source>
        <dbReference type="ARBA" id="ARBA00035528"/>
    </source>
</evidence>
<evidence type="ECO:0000256" key="5">
    <source>
        <dbReference type="ARBA" id="ARBA00023128"/>
    </source>
</evidence>
<reference evidence="10" key="1">
    <citation type="submission" date="2021-01" db="EMBL/GenBank/DDBJ databases">
        <authorList>
            <person name="Li R."/>
            <person name="Bekaert M."/>
        </authorList>
    </citation>
    <scope>NUCLEOTIDE SEQUENCE</scope>
    <source>
        <strain evidence="10">Farmed</strain>
    </source>
</reference>
<dbReference type="InterPro" id="IPR000589">
    <property type="entry name" value="Ribosomal_uS15"/>
</dbReference>
<organism evidence="10 11">
    <name type="scientific">Acanthosepion pharaonis</name>
    <name type="common">Pharaoh cuttlefish</name>
    <name type="synonym">Sepia pharaonis</name>
    <dbReference type="NCBI Taxonomy" id="158019"/>
    <lineage>
        <taxon>Eukaryota</taxon>
        <taxon>Metazoa</taxon>
        <taxon>Spiralia</taxon>
        <taxon>Lophotrochozoa</taxon>
        <taxon>Mollusca</taxon>
        <taxon>Cephalopoda</taxon>
        <taxon>Coleoidea</taxon>
        <taxon>Decapodiformes</taxon>
        <taxon>Sepiida</taxon>
        <taxon>Sepiina</taxon>
        <taxon>Sepiidae</taxon>
        <taxon>Acanthosepion</taxon>
    </lineage>
</organism>
<dbReference type="InterPro" id="IPR009068">
    <property type="entry name" value="uS15_NS1_RNA-bd_sf"/>
</dbReference>
<dbReference type="GO" id="GO:0032543">
    <property type="term" value="P:mitochondrial translation"/>
    <property type="evidence" value="ECO:0007669"/>
    <property type="project" value="TreeGrafter"/>
</dbReference>
<dbReference type="GO" id="GO:0005763">
    <property type="term" value="C:mitochondrial small ribosomal subunit"/>
    <property type="evidence" value="ECO:0007669"/>
    <property type="project" value="TreeGrafter"/>
</dbReference>
<dbReference type="Proteomes" id="UP000597762">
    <property type="component" value="Unassembled WGS sequence"/>
</dbReference>
<dbReference type="Gene3D" id="1.10.287.10">
    <property type="entry name" value="S15/NS1, RNA-binding"/>
    <property type="match status" value="1"/>
</dbReference>
<dbReference type="OrthoDB" id="441444at2759"/>
<keyword evidence="5" id="KW-0496">Mitochondrion</keyword>
<dbReference type="GO" id="GO:0003723">
    <property type="term" value="F:RNA binding"/>
    <property type="evidence" value="ECO:0007669"/>
    <property type="project" value="TreeGrafter"/>
</dbReference>
<evidence type="ECO:0000256" key="1">
    <source>
        <dbReference type="ARBA" id="ARBA00004173"/>
    </source>
</evidence>
<keyword evidence="4 9" id="KW-0689">Ribosomal protein</keyword>
<dbReference type="PANTHER" id="PTHR46685">
    <property type="entry name" value="28S RIBOSOMAL PROTEIN S15, MITOCHONDRIAL"/>
    <property type="match status" value="1"/>
</dbReference>
<gene>
    <name evidence="10" type="ORF">SPHA_62301</name>
</gene>
<evidence type="ECO:0000256" key="7">
    <source>
        <dbReference type="ARBA" id="ARBA00035249"/>
    </source>
</evidence>
<protein>
    <recommendedName>
        <fullName evidence="7">Small ribosomal subunit protein uS15m</fullName>
    </recommendedName>
    <alternativeName>
        <fullName evidence="8">28S ribosomal protein S15, mitochondrial</fullName>
    </alternativeName>
</protein>
<dbReference type="Pfam" id="PF00312">
    <property type="entry name" value="Ribosomal_S15"/>
    <property type="match status" value="1"/>
</dbReference>
<evidence type="ECO:0000313" key="10">
    <source>
        <dbReference type="EMBL" id="CAE1310777.1"/>
    </source>
</evidence>
<accession>A0A812DU19</accession>
<keyword evidence="3" id="KW-0809">Transit peptide</keyword>
<evidence type="ECO:0000256" key="6">
    <source>
        <dbReference type="ARBA" id="ARBA00023274"/>
    </source>
</evidence>
<dbReference type="InterPro" id="IPR052137">
    <property type="entry name" value="uS15_ribosomal"/>
</dbReference>
<keyword evidence="11" id="KW-1185">Reference proteome</keyword>
<sequence length="261" mass="31034">MAVCAALRSFLGSRSNVIRLAYRYVNPQQLAPVLSVLPQNTFGNSPPARDYAVKTRSNKKVWRWFKFSGDLVEREPIDNDAIKNYFRDVPEIKNLSPEAQRIFSLGFADRIEKKEHEIYDMLEKIISSLGPDASLEKKIARATLRIRCMKIHVHKFWKDKRSKSDLNERIAKRRKWLKQLKKLDRERFIWICQQLKLYYCPVPRYQYFPLSRKGRRKKAARKKYFALKIEKIVALHTIYYIFTESIMITNQQSFFLSLTFT</sequence>
<comment type="caution">
    <text evidence="10">The sequence shown here is derived from an EMBL/GenBank/DDBJ whole genome shotgun (WGS) entry which is preliminary data.</text>
</comment>
<evidence type="ECO:0000256" key="4">
    <source>
        <dbReference type="ARBA" id="ARBA00022980"/>
    </source>
</evidence>
<dbReference type="PANTHER" id="PTHR46685:SF1">
    <property type="entry name" value="SMALL RIBOSOMAL SUBUNIT PROTEIN US15M"/>
    <property type="match status" value="1"/>
</dbReference>
<proteinExistence type="inferred from homology"/>
<evidence type="ECO:0000256" key="3">
    <source>
        <dbReference type="ARBA" id="ARBA00022946"/>
    </source>
</evidence>
<comment type="similarity">
    <text evidence="2 9">Belongs to the universal ribosomal protein uS15 family.</text>
</comment>
<dbReference type="GO" id="GO:0003735">
    <property type="term" value="F:structural constituent of ribosome"/>
    <property type="evidence" value="ECO:0007669"/>
    <property type="project" value="InterPro"/>
</dbReference>
<comment type="subcellular location">
    <subcellularLocation>
        <location evidence="1">Mitochondrion</location>
    </subcellularLocation>
</comment>
<dbReference type="SUPFAM" id="SSF47060">
    <property type="entry name" value="S15/NS1 RNA-binding domain"/>
    <property type="match status" value="1"/>
</dbReference>
<evidence type="ECO:0000313" key="11">
    <source>
        <dbReference type="Proteomes" id="UP000597762"/>
    </source>
</evidence>
<dbReference type="EMBL" id="CAHIKZ030004445">
    <property type="protein sequence ID" value="CAE1310777.1"/>
    <property type="molecule type" value="Genomic_DNA"/>
</dbReference>
<dbReference type="AlphaFoldDB" id="A0A812DU19"/>
<dbReference type="SMART" id="SM01387">
    <property type="entry name" value="Ribosomal_S15"/>
    <property type="match status" value="1"/>
</dbReference>
<evidence type="ECO:0000256" key="9">
    <source>
        <dbReference type="RuleBase" id="RU003919"/>
    </source>
</evidence>